<dbReference type="GO" id="GO:0009897">
    <property type="term" value="C:external side of plasma membrane"/>
    <property type="evidence" value="ECO:0007669"/>
    <property type="project" value="TreeGrafter"/>
</dbReference>
<feature type="domain" description="Immunoglobulin C1-set" evidence="6">
    <location>
        <begin position="217"/>
        <end position="291"/>
    </location>
</feature>
<evidence type="ECO:0000259" key="6">
    <source>
        <dbReference type="SMART" id="SM00407"/>
    </source>
</evidence>
<dbReference type="InterPro" id="IPR050208">
    <property type="entry name" value="MHC_class-I_related"/>
</dbReference>
<keyword evidence="1" id="KW-0325">Glycoprotein</keyword>
<reference evidence="7" key="2">
    <citation type="submission" date="2025-05" db="UniProtKB">
        <authorList>
            <consortium name="Ensembl"/>
        </authorList>
    </citation>
    <scope>IDENTIFICATION</scope>
</reference>
<evidence type="ECO:0000256" key="4">
    <source>
        <dbReference type="SAM" id="Phobius"/>
    </source>
</evidence>
<dbReference type="InterPro" id="IPR036179">
    <property type="entry name" value="Ig-like_dom_sf"/>
</dbReference>
<organism evidence="7 8">
    <name type="scientific">Pygocentrus nattereri</name>
    <name type="common">Red-bellied piranha</name>
    <dbReference type="NCBI Taxonomy" id="42514"/>
    <lineage>
        <taxon>Eukaryota</taxon>
        <taxon>Metazoa</taxon>
        <taxon>Chordata</taxon>
        <taxon>Craniata</taxon>
        <taxon>Vertebrata</taxon>
        <taxon>Euteleostomi</taxon>
        <taxon>Actinopterygii</taxon>
        <taxon>Neopterygii</taxon>
        <taxon>Teleostei</taxon>
        <taxon>Ostariophysi</taxon>
        <taxon>Characiformes</taxon>
        <taxon>Characoidei</taxon>
        <taxon>Pygocentrus</taxon>
    </lineage>
</organism>
<dbReference type="Ensembl" id="ENSPNAT00000033992.2">
    <property type="protein sequence ID" value="ENSPNAP00000022095.2"/>
    <property type="gene ID" value="ENSPNAG00000004897.2"/>
</dbReference>
<protein>
    <submittedName>
        <fullName evidence="7">Si:ch211-147g22.4</fullName>
    </submittedName>
</protein>
<dbReference type="Gene3D" id="2.60.40.10">
    <property type="entry name" value="Immunoglobulins"/>
    <property type="match status" value="1"/>
</dbReference>
<keyword evidence="4" id="KW-0472">Membrane</keyword>
<dbReference type="OMA" id="FANAFCL"/>
<reference evidence="7 8" key="1">
    <citation type="submission" date="2020-10" db="EMBL/GenBank/DDBJ databases">
        <title>Pygocentrus nattereri (red-bellied piranha) genome, fPygNat1, primary haplotype.</title>
        <authorList>
            <person name="Myers G."/>
            <person name="Meyer A."/>
            <person name="Karagic N."/>
            <person name="Pippel M."/>
            <person name="Winkler S."/>
            <person name="Tracey A."/>
            <person name="Wood J."/>
            <person name="Formenti G."/>
            <person name="Howe K."/>
            <person name="Fedrigo O."/>
            <person name="Jarvis E.D."/>
        </authorList>
    </citation>
    <scope>NUCLEOTIDE SEQUENCE [LARGE SCALE GENOMIC DNA]</scope>
</reference>
<keyword evidence="4" id="KW-0812">Transmembrane</keyword>
<dbReference type="PANTHER" id="PTHR16675:SF191">
    <property type="entry name" value="CLASS I HISTOCOMPATIBILITY ANTIGEN, F10 ALPHA CHAIN-LIKE-RELATED"/>
    <property type="match status" value="1"/>
</dbReference>
<dbReference type="InterPro" id="IPR011162">
    <property type="entry name" value="MHC_I/II-like_Ag-recog"/>
</dbReference>
<evidence type="ECO:0000256" key="5">
    <source>
        <dbReference type="SAM" id="SignalP"/>
    </source>
</evidence>
<keyword evidence="2" id="KW-0393">Immunoglobulin domain</keyword>
<dbReference type="SUPFAM" id="SSF48726">
    <property type="entry name" value="Immunoglobulin"/>
    <property type="match status" value="1"/>
</dbReference>
<accession>A0A3B4EQG8</accession>
<dbReference type="InterPro" id="IPR003597">
    <property type="entry name" value="Ig_C1-set"/>
</dbReference>
<evidence type="ECO:0000313" key="8">
    <source>
        <dbReference type="Proteomes" id="UP001501920"/>
    </source>
</evidence>
<dbReference type="Gene3D" id="3.30.500.10">
    <property type="entry name" value="MHC class I-like antigen recognition-like"/>
    <property type="match status" value="1"/>
</dbReference>
<dbReference type="PANTHER" id="PTHR16675">
    <property type="entry name" value="MHC CLASS I-RELATED"/>
    <property type="match status" value="1"/>
</dbReference>
<dbReference type="FunFam" id="3.30.500.10:FF:000007">
    <property type="entry name" value="Major histocompatibility complex class I LDA"/>
    <property type="match status" value="1"/>
</dbReference>
<evidence type="ECO:0000313" key="7">
    <source>
        <dbReference type="Ensembl" id="ENSPNAP00000022095.2"/>
    </source>
</evidence>
<dbReference type="GeneTree" id="ENSGT01120000271825"/>
<dbReference type="GO" id="GO:0005615">
    <property type="term" value="C:extracellular space"/>
    <property type="evidence" value="ECO:0007669"/>
    <property type="project" value="TreeGrafter"/>
</dbReference>
<name>A0A3B4DF13_PYGNA</name>
<evidence type="ECO:0000256" key="3">
    <source>
        <dbReference type="SAM" id="MobiDB-lite"/>
    </source>
</evidence>
<dbReference type="Ensembl" id="ENSPNAT00000034008.2">
    <property type="protein sequence ID" value="ENSPNAP00000037544.2"/>
    <property type="gene ID" value="ENSPNAG00000004897.2"/>
</dbReference>
<sequence length="363" mass="41552">MEGIRALLLVLFVPAAVSAGSHSLAMVTTFIEGQTPFPEFSFTLMLDDITVSYFDSETETLFPRGVDRDQGDDGVIDPDHLKTITSFMHADFKRRHLFIKYELNYTESIQVQQRLVVCELLDSDQPGPFILKNAIRGTTRDELRFHEHKFTYQNALNITEERLKAHLELTMWRHENLYYPVCIKTLRGYLEKRMSQVKRRVKPRVRLIQRRRFVSGWDGVTCLATGFYPRHINLTIFRDGQPVPDHLTTGGDLLPNGDGTYQMRKSLELSEEELKKLSFTCTVAHLSLDNKLDVHMDFDPGEPIVPILSSVVAALVLVSVMVAVVWVMMIRRRKRRASSLGDYSSTSTSEEKQVPLDDLVEDS</sequence>
<feature type="chain" id="PRO_5044589702" evidence="5">
    <location>
        <begin position="20"/>
        <end position="363"/>
    </location>
</feature>
<dbReference type="GO" id="GO:0006955">
    <property type="term" value="P:immune response"/>
    <property type="evidence" value="ECO:0007669"/>
    <property type="project" value="TreeGrafter"/>
</dbReference>
<evidence type="ECO:0000256" key="2">
    <source>
        <dbReference type="ARBA" id="ARBA00023319"/>
    </source>
</evidence>
<dbReference type="Pfam" id="PF07654">
    <property type="entry name" value="C1-set"/>
    <property type="match status" value="1"/>
</dbReference>
<feature type="signal peptide" evidence="5">
    <location>
        <begin position="1"/>
        <end position="19"/>
    </location>
</feature>
<accession>A0A3B4DF13</accession>
<feature type="transmembrane region" description="Helical" evidence="4">
    <location>
        <begin position="304"/>
        <end position="329"/>
    </location>
</feature>
<dbReference type="STRING" id="42514.ENSPNAP00000022095"/>
<evidence type="ECO:0000256" key="1">
    <source>
        <dbReference type="ARBA" id="ARBA00023180"/>
    </source>
</evidence>
<feature type="region of interest" description="Disordered" evidence="3">
    <location>
        <begin position="340"/>
        <end position="363"/>
    </location>
</feature>
<dbReference type="InterPro" id="IPR037055">
    <property type="entry name" value="MHC_I-like_Ag-recog_sf"/>
</dbReference>
<dbReference type="Proteomes" id="UP001501920">
    <property type="component" value="Chromosome 8"/>
</dbReference>
<proteinExistence type="predicted"/>
<keyword evidence="8" id="KW-1185">Reference proteome</keyword>
<dbReference type="InterPro" id="IPR013783">
    <property type="entry name" value="Ig-like_fold"/>
</dbReference>
<dbReference type="SUPFAM" id="SSF54452">
    <property type="entry name" value="MHC antigen-recognition domain"/>
    <property type="match status" value="1"/>
</dbReference>
<dbReference type="AlphaFoldDB" id="A0A3B4DF13"/>
<dbReference type="InterPro" id="IPR003006">
    <property type="entry name" value="Ig/MHC_CS"/>
</dbReference>
<dbReference type="PROSITE" id="PS00290">
    <property type="entry name" value="IG_MHC"/>
    <property type="match status" value="1"/>
</dbReference>
<keyword evidence="4" id="KW-1133">Transmembrane helix</keyword>
<keyword evidence="5" id="KW-0732">Signal</keyword>
<dbReference type="SMART" id="SM00407">
    <property type="entry name" value="IGc1"/>
    <property type="match status" value="1"/>
</dbReference>